<dbReference type="EMBL" id="DTMF01000063">
    <property type="protein sequence ID" value="HGF33233.1"/>
    <property type="molecule type" value="Genomic_DNA"/>
</dbReference>
<organism evidence="7">
    <name type="scientific">Desulfobacca acetoxidans</name>
    <dbReference type="NCBI Taxonomy" id="60893"/>
    <lineage>
        <taxon>Bacteria</taxon>
        <taxon>Pseudomonadati</taxon>
        <taxon>Thermodesulfobacteriota</taxon>
        <taxon>Desulfobaccia</taxon>
        <taxon>Desulfobaccales</taxon>
        <taxon>Desulfobaccaceae</taxon>
        <taxon>Desulfobacca</taxon>
    </lineage>
</organism>
<feature type="transmembrane region" description="Helical" evidence="6">
    <location>
        <begin position="470"/>
        <end position="489"/>
    </location>
</feature>
<dbReference type="PANTHER" id="PTHR30250">
    <property type="entry name" value="PST FAMILY PREDICTED COLANIC ACID TRANSPORTER"/>
    <property type="match status" value="1"/>
</dbReference>
<protein>
    <recommendedName>
        <fullName evidence="8">Polysaccharide biosynthesis protein C-terminal domain-containing protein</fullName>
    </recommendedName>
</protein>
<feature type="transmembrane region" description="Helical" evidence="6">
    <location>
        <begin position="146"/>
        <end position="167"/>
    </location>
</feature>
<gene>
    <name evidence="7" type="ORF">ENW96_02445</name>
</gene>
<dbReference type="InterPro" id="IPR002797">
    <property type="entry name" value="Polysacc_synth"/>
</dbReference>
<dbReference type="AlphaFoldDB" id="A0A7C3Z932"/>
<feature type="transmembrane region" description="Helical" evidence="6">
    <location>
        <begin position="283"/>
        <end position="307"/>
    </location>
</feature>
<feature type="transmembrane region" description="Helical" evidence="6">
    <location>
        <begin position="445"/>
        <end position="464"/>
    </location>
</feature>
<keyword evidence="4 6" id="KW-1133">Transmembrane helix</keyword>
<sequence length="508" mass="54401">MNKAMTGFSCNKGPEPVCTAALIRYRVAIDSTFALGSKIASLPLGCLTSLALARFWGAHALGVYTLAVYLVTALSVVSRLGLDTAMVRFGAGLKAAGQGGVIKALFWQGLALVLSLSLIAALWLYLTQNWLVSVFHAPDLPQVLNLMFLALPLIGAAAFCGETLRSLGAARWVVAQQDLLTPFGLLAGVGCLAWQGQNSSRPAAGLALAYLANLVLGLGFLTVLLRRKLKKLQATLRGARLGEFLRYSWPLYLSTLLMLAFSVADTLVLGLSTAPEKVAYYEAASRIALLVSVPLMAVNAIIPPIFAHMHQEERFRELEELTRASTRWMYCVSLPLALLLAALAPDILELFGTGFVEARWALRILAMAQLFNVASGSVGFLLAMTGNQYMLIKSLAVGGALGLPLMVLGAFGFGLFGLALAKGFWLVGMNALMSIGVWRSLRFKIFASGLGWANASAAAGLGLLCLARPYVGSWTAGSMAVLTYLTLMIRPLYQEFNDILSQARSEVL</sequence>
<reference evidence="7" key="1">
    <citation type="journal article" date="2020" name="mSystems">
        <title>Genome- and Community-Level Interaction Insights into Carbon Utilization and Element Cycling Functions of Hydrothermarchaeota in Hydrothermal Sediment.</title>
        <authorList>
            <person name="Zhou Z."/>
            <person name="Liu Y."/>
            <person name="Xu W."/>
            <person name="Pan J."/>
            <person name="Luo Z.H."/>
            <person name="Li M."/>
        </authorList>
    </citation>
    <scope>NUCLEOTIDE SEQUENCE [LARGE SCALE GENOMIC DNA]</scope>
    <source>
        <strain evidence="7">SpSt-897</strain>
    </source>
</reference>
<evidence type="ECO:0000256" key="1">
    <source>
        <dbReference type="ARBA" id="ARBA00004651"/>
    </source>
</evidence>
<dbReference type="InterPro" id="IPR050833">
    <property type="entry name" value="Poly_Biosynth_Transport"/>
</dbReference>
<feature type="transmembrane region" description="Helical" evidence="6">
    <location>
        <begin position="33"/>
        <end position="56"/>
    </location>
</feature>
<feature type="transmembrane region" description="Helical" evidence="6">
    <location>
        <begin position="62"/>
        <end position="82"/>
    </location>
</feature>
<comment type="subcellular location">
    <subcellularLocation>
        <location evidence="1">Cell membrane</location>
        <topology evidence="1">Multi-pass membrane protein</topology>
    </subcellularLocation>
</comment>
<keyword evidence="5 6" id="KW-0472">Membrane</keyword>
<proteinExistence type="predicted"/>
<evidence type="ECO:0000256" key="5">
    <source>
        <dbReference type="ARBA" id="ARBA00023136"/>
    </source>
</evidence>
<feature type="transmembrane region" description="Helical" evidence="6">
    <location>
        <begin position="328"/>
        <end position="348"/>
    </location>
</feature>
<feature type="transmembrane region" description="Helical" evidence="6">
    <location>
        <begin position="179"/>
        <end position="197"/>
    </location>
</feature>
<evidence type="ECO:0000313" key="7">
    <source>
        <dbReference type="EMBL" id="HGF33233.1"/>
    </source>
</evidence>
<feature type="transmembrane region" description="Helical" evidence="6">
    <location>
        <begin position="247"/>
        <end position="271"/>
    </location>
</feature>
<comment type="caution">
    <text evidence="7">The sequence shown here is derived from an EMBL/GenBank/DDBJ whole genome shotgun (WGS) entry which is preliminary data.</text>
</comment>
<evidence type="ECO:0000256" key="3">
    <source>
        <dbReference type="ARBA" id="ARBA00022692"/>
    </source>
</evidence>
<evidence type="ECO:0000256" key="4">
    <source>
        <dbReference type="ARBA" id="ARBA00022989"/>
    </source>
</evidence>
<feature type="transmembrane region" description="Helical" evidence="6">
    <location>
        <begin position="102"/>
        <end position="126"/>
    </location>
</feature>
<keyword evidence="3 6" id="KW-0812">Transmembrane</keyword>
<feature type="transmembrane region" description="Helical" evidence="6">
    <location>
        <begin position="203"/>
        <end position="226"/>
    </location>
</feature>
<evidence type="ECO:0000256" key="2">
    <source>
        <dbReference type="ARBA" id="ARBA00022475"/>
    </source>
</evidence>
<evidence type="ECO:0000256" key="6">
    <source>
        <dbReference type="SAM" id="Phobius"/>
    </source>
</evidence>
<accession>A0A7C3Z932</accession>
<dbReference type="Pfam" id="PF01943">
    <property type="entry name" value="Polysacc_synt"/>
    <property type="match status" value="1"/>
</dbReference>
<name>A0A7C3Z932_9BACT</name>
<dbReference type="GO" id="GO:0005886">
    <property type="term" value="C:plasma membrane"/>
    <property type="evidence" value="ECO:0007669"/>
    <property type="project" value="UniProtKB-SubCell"/>
</dbReference>
<keyword evidence="2" id="KW-1003">Cell membrane</keyword>
<feature type="transmembrane region" description="Helical" evidence="6">
    <location>
        <begin position="395"/>
        <end position="413"/>
    </location>
</feature>
<dbReference type="PANTHER" id="PTHR30250:SF27">
    <property type="entry name" value="POLYSACCHARIDE BIOSYNTHESIS PROTEIN"/>
    <property type="match status" value="1"/>
</dbReference>
<feature type="transmembrane region" description="Helical" evidence="6">
    <location>
        <begin position="419"/>
        <end position="438"/>
    </location>
</feature>
<evidence type="ECO:0008006" key="8">
    <source>
        <dbReference type="Google" id="ProtNLM"/>
    </source>
</evidence>
<feature type="transmembrane region" description="Helical" evidence="6">
    <location>
        <begin position="360"/>
        <end position="383"/>
    </location>
</feature>